<evidence type="ECO:0000313" key="2">
    <source>
        <dbReference type="Proteomes" id="UP000598174"/>
    </source>
</evidence>
<gene>
    <name evidence="1" type="ORF">Afe05nite_70490</name>
</gene>
<keyword evidence="2" id="KW-1185">Reference proteome</keyword>
<dbReference type="Proteomes" id="UP000598174">
    <property type="component" value="Unassembled WGS sequence"/>
</dbReference>
<evidence type="ECO:0000313" key="1">
    <source>
        <dbReference type="EMBL" id="GIE15209.1"/>
    </source>
</evidence>
<sequence>MVDDPRPTHARLAHLGDECAESRMRIGYSFWGFLTDGVLDTPDGGRSYRRPVIDALQQAGSHVVLVQANRDLIEAGVDLTGAYTFDDGLPGLDAIIYEWRWPLPARNTTVCGSPGHTCDLHRQQQLIDHFTHTRRLPTIIWDQDRRLPADDPLRLCPNVRVADYALRPGPGAITVNCPVPDGLLDTADPHQLARLPRPLPLVYVGNQYDRDDAFDHYFAPAAARATHRVAGKWTKTGAWPDIHFTGRVGFAEVAALHSQALATVLLLPERYRTVGHQTSRLFESITQGCLPLTPADIFGAEVFTPPQLHVRDAADVIDKITWIQRIAGTAEHAALIRACLDLLDPYRTSRQAAVLLAALRDLAGAGPSLITRSC</sequence>
<reference evidence="1" key="1">
    <citation type="submission" date="2021-01" db="EMBL/GenBank/DDBJ databases">
        <title>Whole genome shotgun sequence of Actinoplanes ferrugineus NBRC 15555.</title>
        <authorList>
            <person name="Komaki H."/>
            <person name="Tamura T."/>
        </authorList>
    </citation>
    <scope>NUCLEOTIDE SEQUENCE</scope>
    <source>
        <strain evidence="1">NBRC 15555</strain>
    </source>
</reference>
<dbReference type="AlphaFoldDB" id="A0A919J7W3"/>
<comment type="caution">
    <text evidence="1">The sequence shown here is derived from an EMBL/GenBank/DDBJ whole genome shotgun (WGS) entry which is preliminary data.</text>
</comment>
<name>A0A919J7W3_9ACTN</name>
<organism evidence="1 2">
    <name type="scientific">Paractinoplanes ferrugineus</name>
    <dbReference type="NCBI Taxonomy" id="113564"/>
    <lineage>
        <taxon>Bacteria</taxon>
        <taxon>Bacillati</taxon>
        <taxon>Actinomycetota</taxon>
        <taxon>Actinomycetes</taxon>
        <taxon>Micromonosporales</taxon>
        <taxon>Micromonosporaceae</taxon>
        <taxon>Paractinoplanes</taxon>
    </lineage>
</organism>
<protein>
    <submittedName>
        <fullName evidence="1">Uncharacterized protein</fullName>
    </submittedName>
</protein>
<proteinExistence type="predicted"/>
<dbReference type="EMBL" id="BOMM01000063">
    <property type="protein sequence ID" value="GIE15209.1"/>
    <property type="molecule type" value="Genomic_DNA"/>
</dbReference>
<accession>A0A919J7W3</accession>